<dbReference type="AlphaFoldDB" id="A0A024WKS3"/>
<evidence type="ECO:0000313" key="2">
    <source>
        <dbReference type="Proteomes" id="UP000030699"/>
    </source>
</evidence>
<accession>A0A024WKS3</accession>
<reference evidence="1 2" key="1">
    <citation type="submission" date="2013-02" db="EMBL/GenBank/DDBJ databases">
        <title>The Genome Annotation of Plasmodium falciparum MaliPS096_E11.</title>
        <authorList>
            <consortium name="The Broad Institute Genome Sequencing Platform"/>
            <consortium name="The Broad Institute Genome Sequencing Center for Infectious Disease"/>
            <person name="Neafsey D."/>
            <person name="Hoffman S."/>
            <person name="Volkman S."/>
            <person name="Rosenthal P."/>
            <person name="Walker B."/>
            <person name="Young S.K."/>
            <person name="Zeng Q."/>
            <person name="Gargeya S."/>
            <person name="Fitzgerald M."/>
            <person name="Haas B."/>
            <person name="Abouelleil A."/>
            <person name="Allen A.W."/>
            <person name="Alvarado L."/>
            <person name="Arachchi H.M."/>
            <person name="Berlin A.M."/>
            <person name="Chapman S.B."/>
            <person name="Gainer-Dewar J."/>
            <person name="Goldberg J."/>
            <person name="Griggs A."/>
            <person name="Gujja S."/>
            <person name="Hansen M."/>
            <person name="Howarth C."/>
            <person name="Imamovic A."/>
            <person name="Ireland A."/>
            <person name="Larimer J."/>
            <person name="McCowan C."/>
            <person name="Murphy C."/>
            <person name="Pearson M."/>
            <person name="Poon T.W."/>
            <person name="Priest M."/>
            <person name="Roberts A."/>
            <person name="Saif S."/>
            <person name="Shea T."/>
            <person name="Sisk P."/>
            <person name="Sykes S."/>
            <person name="Wortman J."/>
            <person name="Nusbaum C."/>
            <person name="Birren B."/>
        </authorList>
    </citation>
    <scope>NUCLEOTIDE SEQUENCE [LARGE SCALE GENOMIC DNA]</scope>
    <source>
        <strain evidence="1 2">MaliPS096_E11</strain>
    </source>
</reference>
<dbReference type="Proteomes" id="UP000030699">
    <property type="component" value="Unassembled WGS sequence"/>
</dbReference>
<protein>
    <submittedName>
        <fullName evidence="1">Uncharacterized protein</fullName>
    </submittedName>
</protein>
<dbReference type="EMBL" id="KI925598">
    <property type="protein sequence ID" value="ETW47829.1"/>
    <property type="molecule type" value="Genomic_DNA"/>
</dbReference>
<evidence type="ECO:0000313" key="1">
    <source>
        <dbReference type="EMBL" id="ETW47829.1"/>
    </source>
</evidence>
<name>A0A024WKS3_PLAFA</name>
<sequence length="529" mass="63578">MKNVFLPLIMLERIKKNKLCIIEILYICISFMINEYMNLKNKNLLYFVNDEICKKCVKVFIIFFHYTRDLIIDIKNKIENNKDNINITKNEKQSMNTFISNMKNEKEDLFEENKKTKYLFHNIEYNKNLFYFRTNIFILLNFILCVPKKNIDYTYIERFFKKHAIKSLLYREKRYIFFKIIDILRMFNLSIFPKFYETTVSFLIIPILKEYVKSNSGLEYMNRSQNVCDINKNNVDGMDSICFDDKSLFEDMNRIGKMNDDSKVLMFLSTKLFSHATINCGGNIYMERRTSYKSDMSSPTNEYNNMGNGSTISGIHEICSNNNKNNIHNKNFVKTYQTNDSFNYKDLNNRRGGVNNDKKNIYNTHTNKIYGPIRNLLNCSFIHNLNDLSSGFNNNVKSSYCLFYLYYYNEENHFKAYPLYNNNYNTLFLYIEEISYVLKCVIDYIPNYNDIVIMKKLIICKIFIDILKKFKRQKYRDLFFKYIERENNKYIFYPLTNIKQLCINNIIKIYKHNIYEYNNNNLVQKISSV</sequence>
<proteinExistence type="predicted"/>
<organism evidence="1 2">
    <name type="scientific">Plasmodium falciparum MaliPS096_E11</name>
    <dbReference type="NCBI Taxonomy" id="1036727"/>
    <lineage>
        <taxon>Eukaryota</taxon>
        <taxon>Sar</taxon>
        <taxon>Alveolata</taxon>
        <taxon>Apicomplexa</taxon>
        <taxon>Aconoidasida</taxon>
        <taxon>Haemosporida</taxon>
        <taxon>Plasmodiidae</taxon>
        <taxon>Plasmodium</taxon>
        <taxon>Plasmodium (Laverania)</taxon>
    </lineage>
</organism>
<reference evidence="1 2" key="2">
    <citation type="submission" date="2013-02" db="EMBL/GenBank/DDBJ databases">
        <title>The Genome Sequence of Plasmodium falciparum MaliPS096_E11.</title>
        <authorList>
            <consortium name="The Broad Institute Genome Sequencing Platform"/>
            <consortium name="The Broad Institute Genome Sequencing Center for Infectious Disease"/>
            <person name="Neafsey D."/>
            <person name="Cheeseman I."/>
            <person name="Volkman S."/>
            <person name="Adams J."/>
            <person name="Walker B."/>
            <person name="Young S.K."/>
            <person name="Zeng Q."/>
            <person name="Gargeya S."/>
            <person name="Fitzgerald M."/>
            <person name="Haas B."/>
            <person name="Abouelleil A."/>
            <person name="Alvarado L."/>
            <person name="Arachchi H.M."/>
            <person name="Berlin A.M."/>
            <person name="Chapman S.B."/>
            <person name="Dewar J."/>
            <person name="Goldberg J."/>
            <person name="Griggs A."/>
            <person name="Gujja S."/>
            <person name="Hansen M."/>
            <person name="Howarth C."/>
            <person name="Imamovic A."/>
            <person name="Larimer J."/>
            <person name="McCowan C."/>
            <person name="Murphy C."/>
            <person name="Neiman D."/>
            <person name="Pearson M."/>
            <person name="Priest M."/>
            <person name="Roberts A."/>
            <person name="Saif S."/>
            <person name="Shea T."/>
            <person name="Sisk P."/>
            <person name="Sykes S."/>
            <person name="Wortman J."/>
            <person name="Nusbaum C."/>
            <person name="Birren B."/>
        </authorList>
    </citation>
    <scope>NUCLEOTIDE SEQUENCE [LARGE SCALE GENOMIC DNA]</scope>
    <source>
        <strain evidence="1 2">MaliPS096_E11</strain>
    </source>
</reference>
<gene>
    <name evidence="1" type="ORF">PFMALIP_04127</name>
</gene>